<dbReference type="Proteomes" id="UP001286313">
    <property type="component" value="Unassembled WGS sequence"/>
</dbReference>
<dbReference type="AlphaFoldDB" id="A0AAE1GMW2"/>
<comment type="caution">
    <text evidence="1">The sequence shown here is derived from an EMBL/GenBank/DDBJ whole genome shotgun (WGS) entry which is preliminary data.</text>
</comment>
<accession>A0AAE1GMW2</accession>
<gene>
    <name evidence="1" type="ORF">Pcinc_003776</name>
</gene>
<reference evidence="1" key="1">
    <citation type="submission" date="2023-10" db="EMBL/GenBank/DDBJ databases">
        <title>Genome assemblies of two species of porcelain crab, Petrolisthes cinctipes and Petrolisthes manimaculis (Anomura: Porcellanidae).</title>
        <authorList>
            <person name="Angst P."/>
        </authorList>
    </citation>
    <scope>NUCLEOTIDE SEQUENCE</scope>
    <source>
        <strain evidence="1">PB745_01</strain>
        <tissue evidence="1">Gill</tissue>
    </source>
</reference>
<dbReference type="EMBL" id="JAWQEG010000262">
    <property type="protein sequence ID" value="KAK3892368.1"/>
    <property type="molecule type" value="Genomic_DNA"/>
</dbReference>
<name>A0AAE1GMW2_PETCI</name>
<evidence type="ECO:0000313" key="1">
    <source>
        <dbReference type="EMBL" id="KAK3892368.1"/>
    </source>
</evidence>
<keyword evidence="2" id="KW-1185">Reference proteome</keyword>
<protein>
    <submittedName>
        <fullName evidence="1">Uncharacterized protein</fullName>
    </submittedName>
</protein>
<organism evidence="1 2">
    <name type="scientific">Petrolisthes cinctipes</name>
    <name type="common">Flat porcelain crab</name>
    <dbReference type="NCBI Taxonomy" id="88211"/>
    <lineage>
        <taxon>Eukaryota</taxon>
        <taxon>Metazoa</taxon>
        <taxon>Ecdysozoa</taxon>
        <taxon>Arthropoda</taxon>
        <taxon>Crustacea</taxon>
        <taxon>Multicrustacea</taxon>
        <taxon>Malacostraca</taxon>
        <taxon>Eumalacostraca</taxon>
        <taxon>Eucarida</taxon>
        <taxon>Decapoda</taxon>
        <taxon>Pleocyemata</taxon>
        <taxon>Anomura</taxon>
        <taxon>Galatheoidea</taxon>
        <taxon>Porcellanidae</taxon>
        <taxon>Petrolisthes</taxon>
    </lineage>
</organism>
<proteinExistence type="predicted"/>
<sequence length="74" mass="8033">MCGTVSQPCPIDFDLDDNSTEAMEMCLVVWGPITLSVLKKRGGEGKRVVRQNRFGALPDRCGPKSVALCLPVLL</sequence>
<evidence type="ECO:0000313" key="2">
    <source>
        <dbReference type="Proteomes" id="UP001286313"/>
    </source>
</evidence>